<evidence type="ECO:0000256" key="5">
    <source>
        <dbReference type="ARBA" id="ARBA00023136"/>
    </source>
</evidence>
<dbReference type="InterPro" id="IPR035965">
    <property type="entry name" value="PAS-like_dom_sf"/>
</dbReference>
<dbReference type="SUPFAM" id="SSF55785">
    <property type="entry name" value="PYP-like sensor domain (PAS domain)"/>
    <property type="match status" value="1"/>
</dbReference>
<evidence type="ECO:0000259" key="7">
    <source>
        <dbReference type="PROSITE" id="PS50112"/>
    </source>
</evidence>
<dbReference type="EMBL" id="CP032101">
    <property type="protein sequence ID" value="AXX87339.1"/>
    <property type="molecule type" value="Genomic_DNA"/>
</dbReference>
<evidence type="ECO:0000313" key="14">
    <source>
        <dbReference type="Proteomes" id="UP000264693"/>
    </source>
</evidence>
<dbReference type="Pfam" id="PF00990">
    <property type="entry name" value="GGDEF"/>
    <property type="match status" value="1"/>
</dbReference>
<accession>A0A347TL61</accession>
<keyword evidence="13" id="KW-1185">Reference proteome</keyword>
<evidence type="ECO:0000256" key="3">
    <source>
        <dbReference type="ARBA" id="ARBA00022692"/>
    </source>
</evidence>
<evidence type="ECO:0000256" key="1">
    <source>
        <dbReference type="ARBA" id="ARBA00004651"/>
    </source>
</evidence>
<feature type="domain" description="PAS" evidence="7">
    <location>
        <begin position="436"/>
        <end position="505"/>
    </location>
</feature>
<dbReference type="PROSITE" id="PS50887">
    <property type="entry name" value="GGDEF"/>
    <property type="match status" value="1"/>
</dbReference>
<dbReference type="GO" id="GO:0006355">
    <property type="term" value="P:regulation of DNA-templated transcription"/>
    <property type="evidence" value="ECO:0007669"/>
    <property type="project" value="InterPro"/>
</dbReference>
<feature type="domain" description="EAL" evidence="9">
    <location>
        <begin position="722"/>
        <end position="960"/>
    </location>
</feature>
<dbReference type="CDD" id="cd18774">
    <property type="entry name" value="PDC2_HK_sensor"/>
    <property type="match status" value="1"/>
</dbReference>
<dbReference type="PROSITE" id="PS50113">
    <property type="entry name" value="PAC"/>
    <property type="match status" value="1"/>
</dbReference>
<dbReference type="GO" id="GO:0071111">
    <property type="term" value="F:cyclic-guanylate-specific phosphodiesterase activity"/>
    <property type="evidence" value="ECO:0007669"/>
    <property type="project" value="InterPro"/>
</dbReference>
<feature type="domain" description="GGDEF" evidence="10">
    <location>
        <begin position="583"/>
        <end position="712"/>
    </location>
</feature>
<evidence type="ECO:0000259" key="10">
    <source>
        <dbReference type="PROSITE" id="PS50887"/>
    </source>
</evidence>
<feature type="transmembrane region" description="Helical" evidence="6">
    <location>
        <begin position="9"/>
        <end position="27"/>
    </location>
</feature>
<gene>
    <name evidence="11" type="ORF">AMRN_1605</name>
    <name evidence="12" type="ORF">CPH92_07855</name>
</gene>
<evidence type="ECO:0000259" key="8">
    <source>
        <dbReference type="PROSITE" id="PS50113"/>
    </source>
</evidence>
<feature type="domain" description="PAC" evidence="8">
    <location>
        <begin position="506"/>
        <end position="560"/>
    </location>
</feature>
<dbReference type="InterPro" id="IPR000160">
    <property type="entry name" value="GGDEF_dom"/>
</dbReference>
<dbReference type="AlphaFoldDB" id="A0A347TL61"/>
<sequence length="960" mass="113169">MRYKLSKIIFYIVFCISIFSIVVIEVFDVSYEYSLYQDNSIRLEKEFVKKQKQNLKLEVQRAIALIEYNYNKKEKVISENVKERTYEAYSLAKSLYEKYKDTKTKEEILELIKNSLRNIRFYDGYGYYSIYSYDGKTIMHGINKEYENNYKLKEYKDLNGKKILDTIINVAKKKNEGYVNWRFLDPINKKEDRKTGYLKVFEPYNLIIVAADYISRIEKELKKEALDRIRKITYANDGYIFIFDLKGNILAHKYSKYEGKQLSLIKNSKEKQVIESLMNALGSKDETFLTYSWNRPNSIDFTDKLTYIKKFEKWGWIIGTGAYLDTMHKLLEKEKQTLQEKTFYRLFYSLCIFIFLLVFIYFTFRKISKEMDKSFSVFIDFFKRANITNEKIQTKNIKFYEFKELAIYANKMIELKLQNEHELESKNKEVLINLSLLNEYKKAVDASAIVSKTDEFGVITFANDKFCNISGFTKEELIGSKHNLVRHPDTKKEVYKDLWETILNKRVWKGVLKNKTKKGKTYYVKSTIVPILDMDSNIKEFIAIRYDISDLINQEKRIKLQTTDILTNLPNRQKLLEDLELKDCLILSVFNILRFKEVNEYYGFEVGDKLLLSVAQKLRSLLKNNNLFLYKLQGDEFAILVNKNIITLKEFKIQCENIIHSIKQIKFEIEENILEVNLVAGISAEKNYFINAEMAKNHAKIENKDIIIFDENREIKSNLIENINWTQKLKKALNEDRIVIFIQAIISNETQKVEKYECLVRMIDEDGTIISPFKFLNVAKKSKLYNELTQKVIKKAFDYFANKDVEFSINLSLEDILHKPTIEFLKEKLEENRNAAQRLIVEIVEEEGIENYQEICDFIEKLKSYGCKIAIDDFGTGYSNFEYLMKLNVDIVKIDGSMIKYINQDLNAKIVTELIVTFAKKLNIKTVAEFVHSQEIHEIVTDMGIDFSQGFYLGVPKPIE</sequence>
<name>A0A347TL61_9BACT</name>
<dbReference type="Pfam" id="PF08269">
    <property type="entry name" value="dCache_2"/>
    <property type="match status" value="1"/>
</dbReference>
<keyword evidence="5 6" id="KW-0472">Membrane</keyword>
<reference evidence="13" key="1">
    <citation type="submission" date="2017-09" db="EMBL/GenBank/DDBJ databases">
        <title>Arcobacter canalis sp. nov., a new species isolated from a water canal contaminated with urban sewage.</title>
        <authorList>
            <person name="Perez-Cataluna A."/>
            <person name="Salas-Masso N."/>
            <person name="Figueras M.J."/>
        </authorList>
    </citation>
    <scope>NUCLEOTIDE SEQUENCE [LARGE SCALE GENOMIC DNA]</scope>
    <source>
        <strain evidence="13">CECT 7727</strain>
    </source>
</reference>
<dbReference type="Gene3D" id="3.30.70.270">
    <property type="match status" value="1"/>
</dbReference>
<dbReference type="InterPro" id="IPR004010">
    <property type="entry name" value="Double_Cache_2"/>
</dbReference>
<evidence type="ECO:0000313" key="11">
    <source>
        <dbReference type="EMBL" id="AXX87339.1"/>
    </source>
</evidence>
<dbReference type="CDD" id="cd00130">
    <property type="entry name" value="PAS"/>
    <property type="match status" value="1"/>
</dbReference>
<dbReference type="InterPro" id="IPR043128">
    <property type="entry name" value="Rev_trsase/Diguanyl_cyclase"/>
</dbReference>
<dbReference type="SMART" id="SM00267">
    <property type="entry name" value="GGDEF"/>
    <property type="match status" value="1"/>
</dbReference>
<dbReference type="InterPro" id="IPR013767">
    <property type="entry name" value="PAS_fold"/>
</dbReference>
<dbReference type="EMBL" id="NXAO01000033">
    <property type="protein sequence ID" value="PHO15208.1"/>
    <property type="molecule type" value="Genomic_DNA"/>
</dbReference>
<keyword evidence="3 6" id="KW-0812">Transmembrane</keyword>
<dbReference type="InterPro" id="IPR029787">
    <property type="entry name" value="Nucleotide_cyclase"/>
</dbReference>
<evidence type="ECO:0000313" key="12">
    <source>
        <dbReference type="EMBL" id="PHO15208.1"/>
    </source>
</evidence>
<dbReference type="PANTHER" id="PTHR33121">
    <property type="entry name" value="CYCLIC DI-GMP PHOSPHODIESTERASE PDEF"/>
    <property type="match status" value="1"/>
</dbReference>
<proteinExistence type="predicted"/>
<dbReference type="Proteomes" id="UP000224740">
    <property type="component" value="Unassembled WGS sequence"/>
</dbReference>
<dbReference type="NCBIfam" id="TIGR00254">
    <property type="entry name" value="GGDEF"/>
    <property type="match status" value="1"/>
</dbReference>
<dbReference type="GO" id="GO:0005886">
    <property type="term" value="C:plasma membrane"/>
    <property type="evidence" value="ECO:0007669"/>
    <property type="project" value="UniProtKB-SubCell"/>
</dbReference>
<keyword evidence="2" id="KW-1003">Cell membrane</keyword>
<dbReference type="SUPFAM" id="SSF55073">
    <property type="entry name" value="Nucleotide cyclase"/>
    <property type="match status" value="1"/>
</dbReference>
<reference evidence="11 14" key="3">
    <citation type="submission" date="2018-08" db="EMBL/GenBank/DDBJ databases">
        <title>Complete genome of the Arcobacter marinus type strain JCM 15502.</title>
        <authorList>
            <person name="Miller W.G."/>
            <person name="Yee E."/>
            <person name="Huynh S."/>
            <person name="Parker C.T."/>
        </authorList>
    </citation>
    <scope>NUCLEOTIDE SEQUENCE [LARGE SCALE GENOMIC DNA]</scope>
    <source>
        <strain evidence="11 14">JCM 15502</strain>
    </source>
</reference>
<dbReference type="NCBIfam" id="TIGR00229">
    <property type="entry name" value="sensory_box"/>
    <property type="match status" value="1"/>
</dbReference>
<dbReference type="Proteomes" id="UP000264693">
    <property type="component" value="Chromosome"/>
</dbReference>
<dbReference type="PROSITE" id="PS50112">
    <property type="entry name" value="PAS"/>
    <property type="match status" value="1"/>
</dbReference>
<dbReference type="InterPro" id="IPR035919">
    <property type="entry name" value="EAL_sf"/>
</dbReference>
<dbReference type="PANTHER" id="PTHR33121:SF79">
    <property type="entry name" value="CYCLIC DI-GMP PHOSPHODIESTERASE PDED-RELATED"/>
    <property type="match status" value="1"/>
</dbReference>
<dbReference type="InterPro" id="IPR001633">
    <property type="entry name" value="EAL_dom"/>
</dbReference>
<dbReference type="InterPro" id="IPR000014">
    <property type="entry name" value="PAS"/>
</dbReference>
<evidence type="ECO:0000256" key="4">
    <source>
        <dbReference type="ARBA" id="ARBA00022989"/>
    </source>
</evidence>
<reference evidence="12" key="2">
    <citation type="submission" date="2017-09" db="EMBL/GenBank/DDBJ databases">
        <authorList>
            <person name="Perez-Cataluna A."/>
            <person name="Figueras M.J."/>
            <person name="Salas-Masso N."/>
        </authorList>
    </citation>
    <scope>NUCLEOTIDE SEQUENCE</scope>
    <source>
        <strain evidence="12">CECT 7727</strain>
    </source>
</reference>
<organism evidence="11 14">
    <name type="scientific">Malaciobacter marinus</name>
    <dbReference type="NCBI Taxonomy" id="505249"/>
    <lineage>
        <taxon>Bacteria</taxon>
        <taxon>Pseudomonadati</taxon>
        <taxon>Campylobacterota</taxon>
        <taxon>Epsilonproteobacteria</taxon>
        <taxon>Campylobacterales</taxon>
        <taxon>Arcobacteraceae</taxon>
        <taxon>Malaciobacter</taxon>
    </lineage>
</organism>
<dbReference type="SUPFAM" id="SSF141868">
    <property type="entry name" value="EAL domain-like"/>
    <property type="match status" value="1"/>
</dbReference>
<dbReference type="SMART" id="SM01049">
    <property type="entry name" value="Cache_2"/>
    <property type="match status" value="2"/>
</dbReference>
<evidence type="ECO:0000256" key="6">
    <source>
        <dbReference type="SAM" id="Phobius"/>
    </source>
</evidence>
<evidence type="ECO:0000313" key="13">
    <source>
        <dbReference type="Proteomes" id="UP000224740"/>
    </source>
</evidence>
<dbReference type="RefSeq" id="WP_099311185.1">
    <property type="nucleotide sequence ID" value="NZ_CP032101.1"/>
</dbReference>
<comment type="subcellular location">
    <subcellularLocation>
        <location evidence="1">Cell membrane</location>
        <topology evidence="1">Multi-pass membrane protein</topology>
    </subcellularLocation>
</comment>
<protein>
    <submittedName>
        <fullName evidence="11">Cache sensor-containing diguanylate cyclase/phosphodiesterase</fullName>
    </submittedName>
</protein>
<dbReference type="PROSITE" id="PS50883">
    <property type="entry name" value="EAL"/>
    <property type="match status" value="1"/>
</dbReference>
<evidence type="ECO:0000259" key="9">
    <source>
        <dbReference type="PROSITE" id="PS50883"/>
    </source>
</evidence>
<dbReference type="CDD" id="cd01949">
    <property type="entry name" value="GGDEF"/>
    <property type="match status" value="1"/>
</dbReference>
<dbReference type="Gene3D" id="3.30.450.20">
    <property type="entry name" value="PAS domain"/>
    <property type="match status" value="3"/>
</dbReference>
<dbReference type="Pfam" id="PF00563">
    <property type="entry name" value="EAL"/>
    <property type="match status" value="1"/>
</dbReference>
<dbReference type="Pfam" id="PF00989">
    <property type="entry name" value="PAS"/>
    <property type="match status" value="1"/>
</dbReference>
<feature type="transmembrane region" description="Helical" evidence="6">
    <location>
        <begin position="343"/>
        <end position="364"/>
    </location>
</feature>
<dbReference type="InterPro" id="IPR050706">
    <property type="entry name" value="Cyclic-di-GMP_PDE-like"/>
</dbReference>
<dbReference type="InterPro" id="IPR000700">
    <property type="entry name" value="PAS-assoc_C"/>
</dbReference>
<dbReference type="SMART" id="SM00052">
    <property type="entry name" value="EAL"/>
    <property type="match status" value="1"/>
</dbReference>
<dbReference type="Gene3D" id="3.20.20.450">
    <property type="entry name" value="EAL domain"/>
    <property type="match status" value="1"/>
</dbReference>
<keyword evidence="4 6" id="KW-1133">Transmembrane helix</keyword>
<evidence type="ECO:0000256" key="2">
    <source>
        <dbReference type="ARBA" id="ARBA00022475"/>
    </source>
</evidence>
<dbReference type="CDD" id="cd01948">
    <property type="entry name" value="EAL"/>
    <property type="match status" value="1"/>
</dbReference>
<dbReference type="KEGG" id="amar:AMRN_1605"/>
<dbReference type="InterPro" id="IPR033480">
    <property type="entry name" value="sCache_2"/>
</dbReference>